<name>A0A1V2VVK6_9BURK</name>
<reference evidence="1 2" key="1">
    <citation type="submission" date="2016-08" db="EMBL/GenBank/DDBJ databases">
        <authorList>
            <person name="Seilhamer J.J."/>
        </authorList>
    </citation>
    <scope>NUCLEOTIDE SEQUENCE [LARGE SCALE GENOMIC DNA]</scope>
    <source>
        <strain evidence="1 2">VC14762</strain>
    </source>
</reference>
<gene>
    <name evidence="1" type="ORF">A8E72_30795</name>
</gene>
<dbReference type="AlphaFoldDB" id="A0A1V2VVK6"/>
<comment type="caution">
    <text evidence="1">The sequence shown here is derived from an EMBL/GenBank/DDBJ whole genome shotgun (WGS) entry which is preliminary data.</text>
</comment>
<accession>A0A1V2VVK6</accession>
<evidence type="ECO:0000313" key="1">
    <source>
        <dbReference type="EMBL" id="ONU77775.1"/>
    </source>
</evidence>
<dbReference type="Proteomes" id="UP000188543">
    <property type="component" value="Unassembled WGS sequence"/>
</dbReference>
<protein>
    <submittedName>
        <fullName evidence="1">Uncharacterized protein</fullName>
    </submittedName>
</protein>
<sequence>MNDMSTDNYWDHQTAALLEALLAPAIAEFLSAKTAAEVAQAAGDGFTEFAAGSPASMQAVIEAAKARIQAGQVKLIHIIDPGPCHSRALRELWESMAPEQRERISAAALANANWSLNPFKQSH</sequence>
<dbReference type="EMBL" id="MUTJ01000092">
    <property type="protein sequence ID" value="ONU77775.1"/>
    <property type="molecule type" value="Genomic_DNA"/>
</dbReference>
<evidence type="ECO:0000313" key="2">
    <source>
        <dbReference type="Proteomes" id="UP000188543"/>
    </source>
</evidence>
<proteinExistence type="predicted"/>
<organism evidence="1 2">
    <name type="scientific">Burkholderia cenocepacia</name>
    <dbReference type="NCBI Taxonomy" id="95486"/>
    <lineage>
        <taxon>Bacteria</taxon>
        <taxon>Pseudomonadati</taxon>
        <taxon>Pseudomonadota</taxon>
        <taxon>Betaproteobacteria</taxon>
        <taxon>Burkholderiales</taxon>
        <taxon>Burkholderiaceae</taxon>
        <taxon>Burkholderia</taxon>
        <taxon>Burkholderia cepacia complex</taxon>
    </lineage>
</organism>